<organism evidence="1 2">
    <name type="scientific">Dyadobacter psychrotolerans</name>
    <dbReference type="NCBI Taxonomy" id="2541721"/>
    <lineage>
        <taxon>Bacteria</taxon>
        <taxon>Pseudomonadati</taxon>
        <taxon>Bacteroidota</taxon>
        <taxon>Cytophagia</taxon>
        <taxon>Cytophagales</taxon>
        <taxon>Spirosomataceae</taxon>
        <taxon>Dyadobacter</taxon>
    </lineage>
</organism>
<protein>
    <submittedName>
        <fullName evidence="1">Uncharacterized protein</fullName>
    </submittedName>
</protein>
<accession>A0A4R5DFN5</accession>
<reference evidence="1 2" key="1">
    <citation type="submission" date="2019-03" db="EMBL/GenBank/DDBJ databases">
        <title>Dyadobacter AR-3-6 sp. nov., isolated from arctic soil.</title>
        <authorList>
            <person name="Chaudhary D.K."/>
        </authorList>
    </citation>
    <scope>NUCLEOTIDE SEQUENCE [LARGE SCALE GENOMIC DNA]</scope>
    <source>
        <strain evidence="1 2">AR-3-6</strain>
    </source>
</reference>
<dbReference type="RefSeq" id="WP_131960203.1">
    <property type="nucleotide sequence ID" value="NZ_SMFL01000008.1"/>
</dbReference>
<dbReference type="OrthoDB" id="820612at2"/>
<keyword evidence="2" id="KW-1185">Reference proteome</keyword>
<proteinExistence type="predicted"/>
<comment type="caution">
    <text evidence="1">The sequence shown here is derived from an EMBL/GenBank/DDBJ whole genome shotgun (WGS) entry which is preliminary data.</text>
</comment>
<dbReference type="EMBL" id="SMFL01000008">
    <property type="protein sequence ID" value="TDE12782.1"/>
    <property type="molecule type" value="Genomic_DNA"/>
</dbReference>
<name>A0A4R5DFN5_9BACT</name>
<dbReference type="Proteomes" id="UP000294850">
    <property type="component" value="Unassembled WGS sequence"/>
</dbReference>
<gene>
    <name evidence="1" type="ORF">E0F88_20765</name>
</gene>
<evidence type="ECO:0000313" key="1">
    <source>
        <dbReference type="EMBL" id="TDE12782.1"/>
    </source>
</evidence>
<dbReference type="AlphaFoldDB" id="A0A4R5DFN5"/>
<dbReference type="PROSITE" id="PS51257">
    <property type="entry name" value="PROKAR_LIPOPROTEIN"/>
    <property type="match status" value="1"/>
</dbReference>
<evidence type="ECO:0000313" key="2">
    <source>
        <dbReference type="Proteomes" id="UP000294850"/>
    </source>
</evidence>
<sequence length="188" mass="20234">MKKIIIAFMFLAMVSCETEIIDKIDVFALQTGAYMRTVAPWPLNVANGIVFSKAGLAAANVKMTIEAVDPQQGSTLSSYDLTVRFVDNTPANGTMSKAYTALESLPASSFTKDAASGYPRRDLTFTASNFMTKLGLTAADISSGDSFEVLAVMKLTDGRSFTDVNSGAEIKGGAYYKSPFFYRIAINP</sequence>